<comment type="caution">
    <text evidence="4">The sequence shown here is derived from an EMBL/GenBank/DDBJ whole genome shotgun (WGS) entry which is preliminary data.</text>
</comment>
<dbReference type="PANTHER" id="PTHR10039:SF15">
    <property type="entry name" value="NACHT DOMAIN-CONTAINING PROTEIN"/>
    <property type="match status" value="1"/>
</dbReference>
<feature type="region of interest" description="Disordered" evidence="2">
    <location>
        <begin position="329"/>
        <end position="363"/>
    </location>
</feature>
<dbReference type="InterPro" id="IPR056884">
    <property type="entry name" value="NPHP3-like_N"/>
</dbReference>
<keyword evidence="5" id="KW-1185">Reference proteome</keyword>
<evidence type="ECO:0000259" key="3">
    <source>
        <dbReference type="Pfam" id="PF24883"/>
    </source>
</evidence>
<proteinExistence type="predicted"/>
<dbReference type="InterPro" id="IPR027417">
    <property type="entry name" value="P-loop_NTPase"/>
</dbReference>
<evidence type="ECO:0000313" key="5">
    <source>
        <dbReference type="Proteomes" id="UP001281614"/>
    </source>
</evidence>
<accession>A0AAE0DCJ0</accession>
<dbReference type="Gene3D" id="3.40.50.300">
    <property type="entry name" value="P-loop containing nucleotide triphosphate hydrolases"/>
    <property type="match status" value="1"/>
</dbReference>
<protein>
    <recommendedName>
        <fullName evidence="3">Nephrocystin 3-like N-terminal domain-containing protein</fullName>
    </recommendedName>
</protein>
<evidence type="ECO:0000256" key="2">
    <source>
        <dbReference type="SAM" id="MobiDB-lite"/>
    </source>
</evidence>
<dbReference type="Proteomes" id="UP001281614">
    <property type="component" value="Unassembled WGS sequence"/>
</dbReference>
<gene>
    <name evidence="4" type="ORF">CKAH01_12308</name>
</gene>
<sequence>MQLEWAENRLAEFKLWAATTGALAGDTASLDVRLITAPDTKNLVKGLLALLTQCLGKCKRLALPSDDETEEVTEELDEVGIAIEDDDESWANDVPEIDSAQRLDAAKDIPRGFSPWSDDSASNPESDSRSAAEDTSPLLEAKAEVEQIINHLARVALAIRKSGTSSRLHKADRTFDPSKHQNFRRHLELIILARGCEDGRSDYHLDTEALTAIQERLILANLRRRNRYRYAQKHADKLAVDSTINGTGAESAAVDVLTLRQNDSANRAPATSQIAESKNSPDLLDHIAEHLHNFALRSLPWLDNDPGDNEAMDPGDPYFNADDYFDQESENDSVQDVSVDSDRDSDGLASLSANSSDDDSVHDLRTEASPIDSEVKQRMDHMQRWLSPPDLPSDLVAKGALRHEYIETRLLESPPFVEWKSGQRRHLFVFAGAGFGKTVFMRTIFDHLRDAGSRPILAFFFKAWDKEKRTVESLIRSLAWQLYRTARAFTTSLDDLFTSHDKGTTPPDIRDLSVCVGSIIQSCEGADIIIDALDECTTRDELFGWLEYISSKPSFADTKIIVTGRPALALLNSVPEFFGAENCVALVLNDDSGLEHNKVARSYVNARLNQDSHFTTIPISEDILDEVRTRVGNTTDSM</sequence>
<evidence type="ECO:0000313" key="4">
    <source>
        <dbReference type="EMBL" id="KAK2776658.1"/>
    </source>
</evidence>
<organism evidence="4 5">
    <name type="scientific">Colletotrichum kahawae</name>
    <name type="common">Coffee berry disease fungus</name>
    <dbReference type="NCBI Taxonomy" id="34407"/>
    <lineage>
        <taxon>Eukaryota</taxon>
        <taxon>Fungi</taxon>
        <taxon>Dikarya</taxon>
        <taxon>Ascomycota</taxon>
        <taxon>Pezizomycotina</taxon>
        <taxon>Sordariomycetes</taxon>
        <taxon>Hypocreomycetidae</taxon>
        <taxon>Glomerellales</taxon>
        <taxon>Glomerellaceae</taxon>
        <taxon>Colletotrichum</taxon>
        <taxon>Colletotrichum gloeosporioides species complex</taxon>
    </lineage>
</organism>
<dbReference type="AlphaFoldDB" id="A0AAE0DCJ0"/>
<name>A0AAE0DCJ0_COLKA</name>
<feature type="region of interest" description="Disordered" evidence="2">
    <location>
        <begin position="305"/>
        <end position="324"/>
    </location>
</feature>
<reference evidence="4" key="1">
    <citation type="submission" date="2023-02" db="EMBL/GenBank/DDBJ databases">
        <title>Colletotrichum kahawae CIFC_Que2 genome sequencing and assembly.</title>
        <authorList>
            <person name="Baroncelli R."/>
        </authorList>
    </citation>
    <scope>NUCLEOTIDE SEQUENCE</scope>
    <source>
        <strain evidence="4">CIFC_Que2</strain>
    </source>
</reference>
<dbReference type="PANTHER" id="PTHR10039">
    <property type="entry name" value="AMELOGENIN"/>
    <property type="match status" value="1"/>
</dbReference>
<feature type="region of interest" description="Disordered" evidence="2">
    <location>
        <begin position="112"/>
        <end position="137"/>
    </location>
</feature>
<dbReference type="EMBL" id="VYYT01000025">
    <property type="protein sequence ID" value="KAK2776658.1"/>
    <property type="molecule type" value="Genomic_DNA"/>
</dbReference>
<keyword evidence="1" id="KW-0677">Repeat</keyword>
<dbReference type="Pfam" id="PF24883">
    <property type="entry name" value="NPHP3_N"/>
    <property type="match status" value="1"/>
</dbReference>
<evidence type="ECO:0000256" key="1">
    <source>
        <dbReference type="ARBA" id="ARBA00022737"/>
    </source>
</evidence>
<feature type="domain" description="Nephrocystin 3-like N-terminal" evidence="3">
    <location>
        <begin position="410"/>
        <end position="565"/>
    </location>
</feature>